<proteinExistence type="predicted"/>
<dbReference type="InterPro" id="IPR036928">
    <property type="entry name" value="AS_sf"/>
</dbReference>
<dbReference type="InterPro" id="IPR000120">
    <property type="entry name" value="Amidase"/>
</dbReference>
<evidence type="ECO:0000313" key="4">
    <source>
        <dbReference type="EMBL" id="MDA4846576.1"/>
    </source>
</evidence>
<dbReference type="Gene3D" id="3.90.1300.10">
    <property type="entry name" value="Amidase signature (AS) domain"/>
    <property type="match status" value="1"/>
</dbReference>
<dbReference type="InterPro" id="IPR020556">
    <property type="entry name" value="Amidase_CS"/>
</dbReference>
<evidence type="ECO:0000313" key="5">
    <source>
        <dbReference type="Proteomes" id="UP001148313"/>
    </source>
</evidence>
<dbReference type="PROSITE" id="PS00571">
    <property type="entry name" value="AMIDASES"/>
    <property type="match status" value="1"/>
</dbReference>
<gene>
    <name evidence="4" type="ORF">OOZ53_14525</name>
</gene>
<evidence type="ECO:0000259" key="3">
    <source>
        <dbReference type="Pfam" id="PF01425"/>
    </source>
</evidence>
<organism evidence="4 5">
    <name type="scientific">Hoeflea poritis</name>
    <dbReference type="NCBI Taxonomy" id="2993659"/>
    <lineage>
        <taxon>Bacteria</taxon>
        <taxon>Pseudomonadati</taxon>
        <taxon>Pseudomonadota</taxon>
        <taxon>Alphaproteobacteria</taxon>
        <taxon>Hyphomicrobiales</taxon>
        <taxon>Rhizobiaceae</taxon>
        <taxon>Hoeflea</taxon>
    </lineage>
</organism>
<evidence type="ECO:0000256" key="1">
    <source>
        <dbReference type="ARBA" id="ARBA00003871"/>
    </source>
</evidence>
<dbReference type="EMBL" id="JAPJZH010000008">
    <property type="protein sequence ID" value="MDA4846576.1"/>
    <property type="molecule type" value="Genomic_DNA"/>
</dbReference>
<dbReference type="PANTHER" id="PTHR11895">
    <property type="entry name" value="TRANSAMIDASE"/>
    <property type="match status" value="1"/>
</dbReference>
<dbReference type="RefSeq" id="WP_271090344.1">
    <property type="nucleotide sequence ID" value="NZ_JAPJZH010000008.1"/>
</dbReference>
<reference evidence="4" key="1">
    <citation type="submission" date="2022-11" db="EMBL/GenBank/DDBJ databases">
        <title>Hoeflea poritis sp. nov., isolated from scleractinian coral Porites lutea.</title>
        <authorList>
            <person name="Zhang G."/>
            <person name="Wei Q."/>
            <person name="Cai L."/>
        </authorList>
    </citation>
    <scope>NUCLEOTIDE SEQUENCE</scope>
    <source>
        <strain evidence="4">E7-10</strain>
    </source>
</reference>
<protein>
    <recommendedName>
        <fullName evidence="2">Indoleacetamide hydrolase</fullName>
    </recommendedName>
</protein>
<dbReference type="Proteomes" id="UP001148313">
    <property type="component" value="Unassembled WGS sequence"/>
</dbReference>
<dbReference type="SUPFAM" id="SSF75304">
    <property type="entry name" value="Amidase signature (AS) enzymes"/>
    <property type="match status" value="1"/>
</dbReference>
<dbReference type="InterPro" id="IPR023631">
    <property type="entry name" value="Amidase_dom"/>
</dbReference>
<sequence>MTDRNELIGLSASAMVALLDRGAISPADALEALEARIARVDPLINALPTLCFDRAHDNARQLQEKPVQERGLLRGLPVPIKDLTQVAGVRTTSGSLLFKDHVSEATGLPARVLEENGAVVYAKSNTPEFGTGGHTHNKVFGITLNPRDRSRSAGGSSGGAAAALATGMAWIAHGSDMAGSLRTPASFCGVASLRPSPGLIASDQPQLPFQVLGQEGPMARSVEDVALMTDAMSGLSAEAGLSKPAPATSFLSAARQPKRPLRVAVSPDLGVTEIDDEVRDAFNTAIGALESAGLQLEESHPDFSDAVEAFTVQRAIFYAIKLGDALATAGHLFNPQVVWNIEKGLKTDAASIRSAMAAQGRLFGKASAFMHDHDLLICPATIMPPFQAEETHPGSSAGVPVSEYYDWLKIVYVVSAATLPVITVPCGFTANGLPLAIQLIGRPHGEYELFRHARYIEEILGWDTAPIDPVA</sequence>
<dbReference type="Pfam" id="PF01425">
    <property type="entry name" value="Amidase"/>
    <property type="match status" value="1"/>
</dbReference>
<dbReference type="PANTHER" id="PTHR11895:SF76">
    <property type="entry name" value="INDOLEACETAMIDE HYDROLASE"/>
    <property type="match status" value="1"/>
</dbReference>
<feature type="domain" description="Amidase" evidence="3">
    <location>
        <begin position="29"/>
        <end position="449"/>
    </location>
</feature>
<keyword evidence="5" id="KW-1185">Reference proteome</keyword>
<comment type="function">
    <text evidence="1">Hydrolyzes indole-3-acetamide (IAM) into indole-3-acetic acid (IAA).</text>
</comment>
<evidence type="ECO:0000256" key="2">
    <source>
        <dbReference type="ARBA" id="ARBA00021874"/>
    </source>
</evidence>
<accession>A0ABT4VPD9</accession>
<name>A0ABT4VPD9_9HYPH</name>
<comment type="caution">
    <text evidence="4">The sequence shown here is derived from an EMBL/GenBank/DDBJ whole genome shotgun (WGS) entry which is preliminary data.</text>
</comment>